<evidence type="ECO:0000259" key="2">
    <source>
        <dbReference type="Pfam" id="PF22725"/>
    </source>
</evidence>
<dbReference type="Gene3D" id="3.40.50.720">
    <property type="entry name" value="NAD(P)-binding Rossmann-like Domain"/>
    <property type="match status" value="1"/>
</dbReference>
<dbReference type="Proteomes" id="UP001589774">
    <property type="component" value="Unassembled WGS sequence"/>
</dbReference>
<comment type="caution">
    <text evidence="3">The sequence shown here is derived from an EMBL/GenBank/DDBJ whole genome shotgun (WGS) entry which is preliminary data.</text>
</comment>
<dbReference type="InterPro" id="IPR051450">
    <property type="entry name" value="Gfo/Idh/MocA_Oxidoreductases"/>
</dbReference>
<dbReference type="SUPFAM" id="SSF55347">
    <property type="entry name" value="Glyceraldehyde-3-phosphate dehydrogenase-like, C-terminal domain"/>
    <property type="match status" value="1"/>
</dbReference>
<dbReference type="InterPro" id="IPR036291">
    <property type="entry name" value="NAD(P)-bd_dom_sf"/>
</dbReference>
<feature type="domain" description="GFO/IDH/MocA-like oxidoreductase" evidence="2">
    <location>
        <begin position="155"/>
        <end position="280"/>
    </location>
</feature>
<evidence type="ECO:0000313" key="4">
    <source>
        <dbReference type="Proteomes" id="UP001589774"/>
    </source>
</evidence>
<dbReference type="PANTHER" id="PTHR43377">
    <property type="entry name" value="BILIVERDIN REDUCTASE A"/>
    <property type="match status" value="1"/>
</dbReference>
<organism evidence="3 4">
    <name type="scientific">Olivibacter oleidegradans</name>
    <dbReference type="NCBI Taxonomy" id="760123"/>
    <lineage>
        <taxon>Bacteria</taxon>
        <taxon>Pseudomonadati</taxon>
        <taxon>Bacteroidota</taxon>
        <taxon>Sphingobacteriia</taxon>
        <taxon>Sphingobacteriales</taxon>
        <taxon>Sphingobacteriaceae</taxon>
        <taxon>Olivibacter</taxon>
    </lineage>
</organism>
<dbReference type="InterPro" id="IPR000683">
    <property type="entry name" value="Gfo/Idh/MocA-like_OxRdtase_N"/>
</dbReference>
<evidence type="ECO:0000259" key="1">
    <source>
        <dbReference type="Pfam" id="PF01408"/>
    </source>
</evidence>
<evidence type="ECO:0000313" key="3">
    <source>
        <dbReference type="EMBL" id="MFC0319621.1"/>
    </source>
</evidence>
<dbReference type="EMBL" id="JBHLWO010000002">
    <property type="protein sequence ID" value="MFC0319621.1"/>
    <property type="molecule type" value="Genomic_DNA"/>
</dbReference>
<dbReference type="Pfam" id="PF01408">
    <property type="entry name" value="GFO_IDH_MocA"/>
    <property type="match status" value="1"/>
</dbReference>
<protein>
    <submittedName>
        <fullName evidence="3">Gfo/Idh/MocA family protein</fullName>
    </submittedName>
</protein>
<reference evidence="3 4" key="1">
    <citation type="submission" date="2024-09" db="EMBL/GenBank/DDBJ databases">
        <authorList>
            <person name="Sun Q."/>
            <person name="Mori K."/>
        </authorList>
    </citation>
    <scope>NUCLEOTIDE SEQUENCE [LARGE SCALE GENOMIC DNA]</scope>
    <source>
        <strain evidence="3 4">CCM 7765</strain>
    </source>
</reference>
<feature type="domain" description="Gfo/Idh/MocA-like oxidoreductase N-terminal" evidence="1">
    <location>
        <begin position="26"/>
        <end position="144"/>
    </location>
</feature>
<name>A0ABV6HL48_9SPHI</name>
<dbReference type="RefSeq" id="WP_013667179.1">
    <property type="nucleotide sequence ID" value="NZ_JBHLWO010000002.1"/>
</dbReference>
<gene>
    <name evidence="3" type="ORF">ACFFI0_14970</name>
</gene>
<proteinExistence type="predicted"/>
<accession>A0ABV6HL48</accession>
<keyword evidence="4" id="KW-1185">Reference proteome</keyword>
<sequence length="359" mass="40499">MNLLFKVTLAIVLLMPNHLFSREVLKVAVAGLNHDHVHLLLNLYEQRKVDIVGIAESDEQLVRRMQTRYKIPGNLFYKDLATLLQHVKPTVVLAYNPTNEHVQVAELCMPLKIPVMVEKPLATNTGEAARIAQLAEENATLFLTNYETTWYRSNQRLKALLREQAAGTIRKMMVKDGHEGPKEIGCSEDFLNWLTDPVKNGGGALMDFGCYGANLMTWLKNGERPKAVMAITKQLKPMIYPKVEDDATLVLEYADGSTGIIQASWCWPYSVKDLQVFTTKEQWHAVNGTTLLKYTSHQKPESISLTNEYYENHLAYLEALLKGEVRADDDLSSLNNNVIVVEILEAAKKSAMEGKRVEL</sequence>
<dbReference type="SUPFAM" id="SSF51735">
    <property type="entry name" value="NAD(P)-binding Rossmann-fold domains"/>
    <property type="match status" value="1"/>
</dbReference>
<dbReference type="Pfam" id="PF22725">
    <property type="entry name" value="GFO_IDH_MocA_C3"/>
    <property type="match status" value="1"/>
</dbReference>
<dbReference type="PANTHER" id="PTHR43377:SF1">
    <property type="entry name" value="BILIVERDIN REDUCTASE A"/>
    <property type="match status" value="1"/>
</dbReference>
<dbReference type="InterPro" id="IPR055170">
    <property type="entry name" value="GFO_IDH_MocA-like_dom"/>
</dbReference>
<dbReference type="Gene3D" id="3.30.360.10">
    <property type="entry name" value="Dihydrodipicolinate Reductase, domain 2"/>
    <property type="match status" value="1"/>
</dbReference>